<evidence type="ECO:0000256" key="1">
    <source>
        <dbReference type="SAM" id="MobiDB-lite"/>
    </source>
</evidence>
<sequence length="54" mass="6028">MWTVERWEDDVTSGDDLLPSETFTVGDQPRQDLVFRGTLGGADHTLHARLSQGL</sequence>
<name>A0ABV5QDQ8_9ACTN</name>
<feature type="region of interest" description="Disordered" evidence="1">
    <location>
        <begin position="1"/>
        <end position="23"/>
    </location>
</feature>
<keyword evidence="3" id="KW-1185">Reference proteome</keyword>
<proteinExistence type="predicted"/>
<reference evidence="2 3" key="1">
    <citation type="submission" date="2024-09" db="EMBL/GenBank/DDBJ databases">
        <authorList>
            <person name="Sun Q."/>
            <person name="Mori K."/>
        </authorList>
    </citation>
    <scope>NUCLEOTIDE SEQUENCE [LARGE SCALE GENOMIC DNA]</scope>
    <source>
        <strain evidence="2 3">JCM 3323</strain>
    </source>
</reference>
<accession>A0ABV5QDQ8</accession>
<dbReference type="Proteomes" id="UP001589646">
    <property type="component" value="Unassembled WGS sequence"/>
</dbReference>
<protein>
    <submittedName>
        <fullName evidence="2">Uncharacterized protein</fullName>
    </submittedName>
</protein>
<dbReference type="EMBL" id="JBHMCE010000019">
    <property type="protein sequence ID" value="MFB9533617.1"/>
    <property type="molecule type" value="Genomic_DNA"/>
</dbReference>
<comment type="caution">
    <text evidence="2">The sequence shown here is derived from an EMBL/GenBank/DDBJ whole genome shotgun (WGS) entry which is preliminary data.</text>
</comment>
<dbReference type="RefSeq" id="WP_346118237.1">
    <property type="nucleotide sequence ID" value="NZ_BAAAXC010000005.1"/>
</dbReference>
<organism evidence="2 3">
    <name type="scientific">Nonomuraea roseola</name>
    <dbReference type="NCBI Taxonomy" id="46179"/>
    <lineage>
        <taxon>Bacteria</taxon>
        <taxon>Bacillati</taxon>
        <taxon>Actinomycetota</taxon>
        <taxon>Actinomycetes</taxon>
        <taxon>Streptosporangiales</taxon>
        <taxon>Streptosporangiaceae</taxon>
        <taxon>Nonomuraea</taxon>
    </lineage>
</organism>
<evidence type="ECO:0000313" key="2">
    <source>
        <dbReference type="EMBL" id="MFB9533617.1"/>
    </source>
</evidence>
<evidence type="ECO:0000313" key="3">
    <source>
        <dbReference type="Proteomes" id="UP001589646"/>
    </source>
</evidence>
<gene>
    <name evidence="2" type="ORF">ACFFRN_44090</name>
</gene>